<evidence type="ECO:0000256" key="1">
    <source>
        <dbReference type="SAM" id="MobiDB-lite"/>
    </source>
</evidence>
<organism evidence="2 3">
    <name type="scientific">Cajanus cajan</name>
    <name type="common">Pigeon pea</name>
    <name type="synonym">Cajanus indicus</name>
    <dbReference type="NCBI Taxonomy" id="3821"/>
    <lineage>
        <taxon>Eukaryota</taxon>
        <taxon>Viridiplantae</taxon>
        <taxon>Streptophyta</taxon>
        <taxon>Embryophyta</taxon>
        <taxon>Tracheophyta</taxon>
        <taxon>Spermatophyta</taxon>
        <taxon>Magnoliopsida</taxon>
        <taxon>eudicotyledons</taxon>
        <taxon>Gunneridae</taxon>
        <taxon>Pentapetalae</taxon>
        <taxon>rosids</taxon>
        <taxon>fabids</taxon>
        <taxon>Fabales</taxon>
        <taxon>Fabaceae</taxon>
        <taxon>Papilionoideae</taxon>
        <taxon>50 kb inversion clade</taxon>
        <taxon>NPAAA clade</taxon>
        <taxon>indigoferoid/millettioid clade</taxon>
        <taxon>Phaseoleae</taxon>
        <taxon>Cajanus</taxon>
    </lineage>
</organism>
<reference evidence="2" key="1">
    <citation type="journal article" date="2012" name="Nat. Biotechnol.">
        <title>Draft genome sequence of pigeonpea (Cajanus cajan), an orphan legume crop of resource-poor farmers.</title>
        <authorList>
            <person name="Varshney R.K."/>
            <person name="Chen W."/>
            <person name="Li Y."/>
            <person name="Bharti A.K."/>
            <person name="Saxena R.K."/>
            <person name="Schlueter J.A."/>
            <person name="Donoghue M.T."/>
            <person name="Azam S."/>
            <person name="Fan G."/>
            <person name="Whaley A.M."/>
            <person name="Farmer A.D."/>
            <person name="Sheridan J."/>
            <person name="Iwata A."/>
            <person name="Tuteja R."/>
            <person name="Penmetsa R.V."/>
            <person name="Wu W."/>
            <person name="Upadhyaya H.D."/>
            <person name="Yang S.P."/>
            <person name="Shah T."/>
            <person name="Saxena K.B."/>
            <person name="Michael T."/>
            <person name="McCombie W.R."/>
            <person name="Yang B."/>
            <person name="Zhang G."/>
            <person name="Yang H."/>
            <person name="Wang J."/>
            <person name="Spillane C."/>
            <person name="Cook D.R."/>
            <person name="May G.D."/>
            <person name="Xu X."/>
            <person name="Jackson S.A."/>
        </authorList>
    </citation>
    <scope>NUCLEOTIDE SEQUENCE [LARGE SCALE GENOMIC DNA]</scope>
</reference>
<feature type="compositionally biased region" description="Polar residues" evidence="1">
    <location>
        <begin position="128"/>
        <end position="140"/>
    </location>
</feature>
<feature type="compositionally biased region" description="Basic and acidic residues" evidence="1">
    <location>
        <begin position="141"/>
        <end position="151"/>
    </location>
</feature>
<sequence>MLLDVAAGGTMMTVSPEEATQIIESLASSDYQAEHGRHQSHKRGVLDLSTNDAILAQNKLLSQQIEALTKQMAKIPQQLHAIASSSTQSNSSLKGDFCGGDHPNGHCSVTSKPSTTRTKTKLKRFMNGQITNQRKQTKAQKTQEAESKEIK</sequence>
<name>A0A151QRK0_CAJCA</name>
<feature type="region of interest" description="Disordered" evidence="1">
    <location>
        <begin position="82"/>
        <end position="151"/>
    </location>
</feature>
<proteinExistence type="predicted"/>
<dbReference type="Gramene" id="C.cajan_43643.t">
    <property type="protein sequence ID" value="C.cajan_43643.t.cds1"/>
    <property type="gene ID" value="C.cajan_43643"/>
</dbReference>
<keyword evidence="3" id="KW-1185">Reference proteome</keyword>
<protein>
    <submittedName>
        <fullName evidence="2">Uncharacterized protein</fullName>
    </submittedName>
</protein>
<evidence type="ECO:0000313" key="2">
    <source>
        <dbReference type="EMBL" id="KYP32896.1"/>
    </source>
</evidence>
<accession>A0A151QRK0</accession>
<dbReference type="AlphaFoldDB" id="A0A151QRK0"/>
<dbReference type="EMBL" id="KQ485072">
    <property type="protein sequence ID" value="KYP32896.1"/>
    <property type="molecule type" value="Genomic_DNA"/>
</dbReference>
<dbReference type="Proteomes" id="UP000075243">
    <property type="component" value="Unassembled WGS sequence"/>
</dbReference>
<gene>
    <name evidence="2" type="ORF">KK1_046310</name>
</gene>
<evidence type="ECO:0000313" key="3">
    <source>
        <dbReference type="Proteomes" id="UP000075243"/>
    </source>
</evidence>